<dbReference type="EMBL" id="LLXI01000198">
    <property type="protein sequence ID" value="PKY42433.1"/>
    <property type="molecule type" value="Genomic_DNA"/>
</dbReference>
<dbReference type="Proteomes" id="UP000234323">
    <property type="component" value="Unassembled WGS sequence"/>
</dbReference>
<reference evidence="2 3" key="1">
    <citation type="submission" date="2015-10" db="EMBL/GenBank/DDBJ databases">
        <title>Genome analyses suggest a sexual origin of heterokaryosis in a supposedly ancient asexual fungus.</title>
        <authorList>
            <person name="Ropars J."/>
            <person name="Sedzielewska K."/>
            <person name="Noel J."/>
            <person name="Charron P."/>
            <person name="Farinelli L."/>
            <person name="Marton T."/>
            <person name="Kruger M."/>
            <person name="Pelin A."/>
            <person name="Brachmann A."/>
            <person name="Corradi N."/>
        </authorList>
    </citation>
    <scope>NUCLEOTIDE SEQUENCE [LARGE SCALE GENOMIC DNA]</scope>
    <source>
        <strain evidence="2 3">A4</strain>
    </source>
</reference>
<organism evidence="2 3">
    <name type="scientific">Rhizophagus irregularis</name>
    <dbReference type="NCBI Taxonomy" id="588596"/>
    <lineage>
        <taxon>Eukaryota</taxon>
        <taxon>Fungi</taxon>
        <taxon>Fungi incertae sedis</taxon>
        <taxon>Mucoromycota</taxon>
        <taxon>Glomeromycotina</taxon>
        <taxon>Glomeromycetes</taxon>
        <taxon>Glomerales</taxon>
        <taxon>Glomeraceae</taxon>
        <taxon>Rhizophagus</taxon>
    </lineage>
</organism>
<sequence length="118" mass="13477">MDKFLDETHKKSVGDEIRRCNKEKKLPSANNFASTSSLSKSNKSRHPISNLPEDLEEKRKHIIGSTLYPLCNGDHKEESLWNDIRGEWGAGEYRGERTYRITCKNPLNHGIPIVSVKV</sequence>
<feature type="compositionally biased region" description="Basic and acidic residues" evidence="1">
    <location>
        <begin position="15"/>
        <end position="26"/>
    </location>
</feature>
<keyword evidence="3" id="KW-1185">Reference proteome</keyword>
<evidence type="ECO:0000313" key="3">
    <source>
        <dbReference type="Proteomes" id="UP000234323"/>
    </source>
</evidence>
<dbReference type="AlphaFoldDB" id="A0A2I1G719"/>
<evidence type="ECO:0000256" key="1">
    <source>
        <dbReference type="SAM" id="MobiDB-lite"/>
    </source>
</evidence>
<comment type="caution">
    <text evidence="2">The sequence shown here is derived from an EMBL/GenBank/DDBJ whole genome shotgun (WGS) entry which is preliminary data.</text>
</comment>
<evidence type="ECO:0000313" key="2">
    <source>
        <dbReference type="EMBL" id="PKY42433.1"/>
    </source>
</evidence>
<name>A0A2I1G719_9GLOM</name>
<gene>
    <name evidence="2" type="ORF">RhiirA4_456251</name>
</gene>
<protein>
    <submittedName>
        <fullName evidence="2">Uncharacterized protein</fullName>
    </submittedName>
</protein>
<accession>A0A2I1G719</accession>
<feature type="region of interest" description="Disordered" evidence="1">
    <location>
        <begin position="15"/>
        <end position="55"/>
    </location>
</feature>
<proteinExistence type="predicted"/>